<reference evidence="2 3" key="1">
    <citation type="journal article" date="2016" name="Nat. Commun.">
        <title>Thousands of microbial genomes shed light on interconnected biogeochemical processes in an aquifer system.</title>
        <authorList>
            <person name="Anantharaman K."/>
            <person name="Brown C.T."/>
            <person name="Hug L.A."/>
            <person name="Sharon I."/>
            <person name="Castelle C.J."/>
            <person name="Probst A.J."/>
            <person name="Thomas B.C."/>
            <person name="Singh A."/>
            <person name="Wilkins M.J."/>
            <person name="Karaoz U."/>
            <person name="Brodie E.L."/>
            <person name="Williams K.H."/>
            <person name="Hubbard S.S."/>
            <person name="Banfield J.F."/>
        </authorList>
    </citation>
    <scope>NUCLEOTIDE SEQUENCE [LARGE SCALE GENOMIC DNA]</scope>
</reference>
<dbReference type="Gene3D" id="3.30.2310.20">
    <property type="entry name" value="RelE-like"/>
    <property type="match status" value="1"/>
</dbReference>
<comment type="caution">
    <text evidence="2">The sequence shown here is derived from an EMBL/GenBank/DDBJ whole genome shotgun (WGS) entry which is preliminary data.</text>
</comment>
<protein>
    <recommendedName>
        <fullName evidence="4">Plasmid stabilization protein</fullName>
    </recommendedName>
</protein>
<dbReference type="AlphaFoldDB" id="A0A1F7RQF4"/>
<dbReference type="EMBL" id="MGDD01000254">
    <property type="protein sequence ID" value="OGL43782.1"/>
    <property type="molecule type" value="Genomic_DNA"/>
</dbReference>
<dbReference type="Pfam" id="PF05016">
    <property type="entry name" value="ParE_toxin"/>
    <property type="match status" value="1"/>
</dbReference>
<organism evidence="2 3">
    <name type="scientific">Candidatus Schekmanbacteria bacterium RBG_13_48_7</name>
    <dbReference type="NCBI Taxonomy" id="1817878"/>
    <lineage>
        <taxon>Bacteria</taxon>
        <taxon>Candidatus Schekmaniibacteriota</taxon>
    </lineage>
</organism>
<dbReference type="InterPro" id="IPR007712">
    <property type="entry name" value="RelE/ParE_toxin"/>
</dbReference>
<evidence type="ECO:0000313" key="3">
    <source>
        <dbReference type="Proteomes" id="UP000179266"/>
    </source>
</evidence>
<sequence>MINTVHLTDRAKRDLKRLPFYIIVKLMGWADDVENRGIEEVRKTPGYHDEPLKGKRKGERAIRLSKSYRAIYTIKEDSIEFVSIEEVGKHGY</sequence>
<dbReference type="NCBIfam" id="TIGR02385">
    <property type="entry name" value="RelE_StbE"/>
    <property type="match status" value="1"/>
</dbReference>
<dbReference type="InterPro" id="IPR035093">
    <property type="entry name" value="RelE/ParE_toxin_dom_sf"/>
</dbReference>
<dbReference type="SUPFAM" id="SSF143011">
    <property type="entry name" value="RelE-like"/>
    <property type="match status" value="1"/>
</dbReference>
<evidence type="ECO:0000256" key="1">
    <source>
        <dbReference type="ARBA" id="ARBA00022649"/>
    </source>
</evidence>
<proteinExistence type="predicted"/>
<gene>
    <name evidence="2" type="ORF">A2161_07140</name>
</gene>
<name>A0A1F7RQF4_9BACT</name>
<evidence type="ECO:0000313" key="2">
    <source>
        <dbReference type="EMBL" id="OGL43782.1"/>
    </source>
</evidence>
<dbReference type="Proteomes" id="UP000179266">
    <property type="component" value="Unassembled WGS sequence"/>
</dbReference>
<accession>A0A1F7RQF4</accession>
<evidence type="ECO:0008006" key="4">
    <source>
        <dbReference type="Google" id="ProtNLM"/>
    </source>
</evidence>
<keyword evidence="1" id="KW-1277">Toxin-antitoxin system</keyword>